<dbReference type="InterPro" id="IPR001584">
    <property type="entry name" value="Integrase_cat-core"/>
</dbReference>
<dbReference type="PROSITE" id="PS50994">
    <property type="entry name" value="INTEGRASE"/>
    <property type="match status" value="1"/>
</dbReference>
<evidence type="ECO:0000313" key="4">
    <source>
        <dbReference type="Proteomes" id="UP001594351"/>
    </source>
</evidence>
<dbReference type="Pfam" id="PF00665">
    <property type="entry name" value="rve"/>
    <property type="match status" value="1"/>
</dbReference>
<sequence>MSDEVRTEENEQDGEDDFLRRDDIGDEVALTRLLIIAPLLLPGLSAKQRYGQAREIVSQGWEHPFHGHRQLSIRTLYRWRAGWLDKQLDGLRPSYRHDRGSMRGVSAEVFRHAMALKKELPRRSMKRIIELLELRNLVKPGMLARSTLQRHLQRVGLTGRKLPLLDESVRRFEAKSPGDVWQSDEKYGPWLTVEGRSVRTRIFGFVDDHSRMCMGIEAFVEGNEINLHQCLRRALEMWHRPVLLYVDNGKVYAARQLRQICAELGIVLTHARPYQAQSKGKIERFWGTLDSFIVEANAARLTSILELNEALWGWVDLKYNQQPHSALPSCATPSQVYCQKLDTIPTVTPSDLDRAFRRLVTRHVHKDGTFSLSGQLFQVPQALAGHTIELRVNLKDETDVWLYRGKKRLMRAEPYNPPDKLPSRGPQSKKSGLKTAIESSRDYLASVSRQHRQQREYLIAPDIFTLEHLLTLLDLPPQGLRKEDRRAAEGIFDTFGPFDRQEAVSKIKKAISQWGNRRHFTVYLRLLVEEQCRTANQGGEQ</sequence>
<dbReference type="EMBL" id="JBHPBY010000537">
    <property type="protein sequence ID" value="MFC1853574.1"/>
    <property type="molecule type" value="Genomic_DNA"/>
</dbReference>
<comment type="caution">
    <text evidence="3">The sequence shown here is derived from an EMBL/GenBank/DDBJ whole genome shotgun (WGS) entry which is preliminary data.</text>
</comment>
<evidence type="ECO:0000256" key="1">
    <source>
        <dbReference type="SAM" id="MobiDB-lite"/>
    </source>
</evidence>
<name>A0ABV6Z578_UNCC1</name>
<dbReference type="PANTHER" id="PTHR35004:SF6">
    <property type="entry name" value="TRANSPOSASE"/>
    <property type="match status" value="1"/>
</dbReference>
<organism evidence="3 4">
    <name type="scientific">candidate division CSSED10-310 bacterium</name>
    <dbReference type="NCBI Taxonomy" id="2855610"/>
    <lineage>
        <taxon>Bacteria</taxon>
        <taxon>Bacteria division CSSED10-310</taxon>
    </lineage>
</organism>
<dbReference type="SUPFAM" id="SSF53098">
    <property type="entry name" value="Ribonuclease H-like"/>
    <property type="match status" value="1"/>
</dbReference>
<keyword evidence="4" id="KW-1185">Reference proteome</keyword>
<feature type="domain" description="Integrase catalytic" evidence="2">
    <location>
        <begin position="173"/>
        <end position="341"/>
    </location>
</feature>
<proteinExistence type="predicted"/>
<dbReference type="PANTHER" id="PTHR35004">
    <property type="entry name" value="TRANSPOSASE RV3428C-RELATED"/>
    <property type="match status" value="1"/>
</dbReference>
<dbReference type="InterPro" id="IPR036397">
    <property type="entry name" value="RNaseH_sf"/>
</dbReference>
<accession>A0ABV6Z578</accession>
<dbReference type="Proteomes" id="UP001594351">
    <property type="component" value="Unassembled WGS sequence"/>
</dbReference>
<protein>
    <submittedName>
        <fullName evidence="3">DDE-type integrase/transposase/recombinase</fullName>
    </submittedName>
</protein>
<dbReference type="InterPro" id="IPR012337">
    <property type="entry name" value="RNaseH-like_sf"/>
</dbReference>
<gene>
    <name evidence="3" type="ORF">ACFL27_25585</name>
</gene>
<reference evidence="3 4" key="1">
    <citation type="submission" date="2024-09" db="EMBL/GenBank/DDBJ databases">
        <title>Laminarin stimulates single cell rates of sulfate reduction while oxygen inhibits transcriptomic activity in coastal marine sediment.</title>
        <authorList>
            <person name="Lindsay M."/>
            <person name="Orcutt B."/>
            <person name="Emerson D."/>
            <person name="Stepanauskas R."/>
            <person name="D'Angelo T."/>
        </authorList>
    </citation>
    <scope>NUCLEOTIDE SEQUENCE [LARGE SCALE GENOMIC DNA]</scope>
    <source>
        <strain evidence="3">SAG AM-311-K15</strain>
    </source>
</reference>
<dbReference type="Gene3D" id="3.30.420.10">
    <property type="entry name" value="Ribonuclease H-like superfamily/Ribonuclease H"/>
    <property type="match status" value="1"/>
</dbReference>
<feature type="region of interest" description="Disordered" evidence="1">
    <location>
        <begin position="412"/>
        <end position="433"/>
    </location>
</feature>
<evidence type="ECO:0000313" key="3">
    <source>
        <dbReference type="EMBL" id="MFC1853574.1"/>
    </source>
</evidence>
<evidence type="ECO:0000259" key="2">
    <source>
        <dbReference type="PROSITE" id="PS50994"/>
    </source>
</evidence>